<evidence type="ECO:0008006" key="6">
    <source>
        <dbReference type="Google" id="ProtNLM"/>
    </source>
</evidence>
<feature type="signal peptide" evidence="3">
    <location>
        <begin position="1"/>
        <end position="21"/>
    </location>
</feature>
<keyword evidence="1" id="KW-0802">TPR repeat</keyword>
<dbReference type="InterPro" id="IPR025738">
    <property type="entry name" value="BatD"/>
</dbReference>
<organism evidence="4 5">
    <name type="scientific">Luteolibacter algae</name>
    <dbReference type="NCBI Taxonomy" id="454151"/>
    <lineage>
        <taxon>Bacteria</taxon>
        <taxon>Pseudomonadati</taxon>
        <taxon>Verrucomicrobiota</taxon>
        <taxon>Verrucomicrobiia</taxon>
        <taxon>Verrucomicrobiales</taxon>
        <taxon>Verrucomicrobiaceae</taxon>
        <taxon>Luteolibacter</taxon>
    </lineage>
</organism>
<dbReference type="PROSITE" id="PS50005">
    <property type="entry name" value="TPR"/>
    <property type="match status" value="1"/>
</dbReference>
<name>A0ABW5D838_9BACT</name>
<dbReference type="InterPro" id="IPR011990">
    <property type="entry name" value="TPR-like_helical_dom_sf"/>
</dbReference>
<feature type="chain" id="PRO_5045812040" description="Tetratricopeptide repeat protein" evidence="3">
    <location>
        <begin position="22"/>
        <end position="813"/>
    </location>
</feature>
<protein>
    <recommendedName>
        <fullName evidence="6">Tetratricopeptide repeat protein</fullName>
    </recommendedName>
</protein>
<feature type="repeat" description="TPR" evidence="1">
    <location>
        <begin position="599"/>
        <end position="632"/>
    </location>
</feature>
<dbReference type="Proteomes" id="UP001597375">
    <property type="component" value="Unassembled WGS sequence"/>
</dbReference>
<keyword evidence="5" id="KW-1185">Reference proteome</keyword>
<dbReference type="SUPFAM" id="SSF48452">
    <property type="entry name" value="TPR-like"/>
    <property type="match status" value="1"/>
</dbReference>
<accession>A0ABW5D838</accession>
<evidence type="ECO:0000256" key="1">
    <source>
        <dbReference type="PROSITE-ProRule" id="PRU00339"/>
    </source>
</evidence>
<dbReference type="Gene3D" id="1.25.40.10">
    <property type="entry name" value="Tetratricopeptide repeat domain"/>
    <property type="match status" value="1"/>
</dbReference>
<evidence type="ECO:0000313" key="5">
    <source>
        <dbReference type="Proteomes" id="UP001597375"/>
    </source>
</evidence>
<keyword evidence="2" id="KW-0472">Membrane</keyword>
<keyword evidence="2" id="KW-1133">Transmembrane helix</keyword>
<keyword evidence="2" id="KW-0812">Transmembrane</keyword>
<keyword evidence="3" id="KW-0732">Signal</keyword>
<dbReference type="RefSeq" id="WP_386820499.1">
    <property type="nucleotide sequence ID" value="NZ_JBHUIT010000022.1"/>
</dbReference>
<dbReference type="EMBL" id="JBHUIT010000022">
    <property type="protein sequence ID" value="MFD2257213.1"/>
    <property type="molecule type" value="Genomic_DNA"/>
</dbReference>
<gene>
    <name evidence="4" type="ORF">ACFSSA_11045</name>
</gene>
<evidence type="ECO:0000313" key="4">
    <source>
        <dbReference type="EMBL" id="MFD2257213.1"/>
    </source>
</evidence>
<proteinExistence type="predicted"/>
<evidence type="ECO:0000256" key="3">
    <source>
        <dbReference type="SAM" id="SignalP"/>
    </source>
</evidence>
<feature type="transmembrane region" description="Helical" evidence="2">
    <location>
        <begin position="670"/>
        <end position="689"/>
    </location>
</feature>
<dbReference type="PANTHER" id="PTHR40940:SF2">
    <property type="entry name" value="BATD"/>
    <property type="match status" value="1"/>
</dbReference>
<feature type="transmembrane region" description="Helical" evidence="2">
    <location>
        <begin position="437"/>
        <end position="456"/>
    </location>
</feature>
<comment type="caution">
    <text evidence="4">The sequence shown here is derived from an EMBL/GenBank/DDBJ whole genome shotgun (WGS) entry which is preliminary data.</text>
</comment>
<feature type="transmembrane region" description="Helical" evidence="2">
    <location>
        <begin position="695"/>
        <end position="717"/>
    </location>
</feature>
<dbReference type="PANTHER" id="PTHR40940">
    <property type="entry name" value="PROTEIN BATD-RELATED"/>
    <property type="match status" value="1"/>
</dbReference>
<dbReference type="SMART" id="SM00028">
    <property type="entry name" value="TPR"/>
    <property type="match status" value="1"/>
</dbReference>
<dbReference type="Gene3D" id="2.30.30.40">
    <property type="entry name" value="SH3 Domains"/>
    <property type="match status" value="1"/>
</dbReference>
<reference evidence="5" key="1">
    <citation type="journal article" date="2019" name="Int. J. Syst. Evol. Microbiol.">
        <title>The Global Catalogue of Microorganisms (GCM) 10K type strain sequencing project: providing services to taxonomists for standard genome sequencing and annotation.</title>
        <authorList>
            <consortium name="The Broad Institute Genomics Platform"/>
            <consortium name="The Broad Institute Genome Sequencing Center for Infectious Disease"/>
            <person name="Wu L."/>
            <person name="Ma J."/>
        </authorList>
    </citation>
    <scope>NUCLEOTIDE SEQUENCE [LARGE SCALE GENOMIC DNA]</scope>
    <source>
        <strain evidence="5">CGMCC 4.7106</strain>
    </source>
</reference>
<evidence type="ECO:0000256" key="2">
    <source>
        <dbReference type="SAM" id="Phobius"/>
    </source>
</evidence>
<dbReference type="InterPro" id="IPR019734">
    <property type="entry name" value="TPR_rpt"/>
</dbReference>
<sequence>MKASFLRILAVFVLLAAVGHAAEVRTRLASTFLARGEKSLLEVRVEQDEPDEMPRIPQVKDVVIESLGFATPRMLPGRRLEYVFQYIVSSYAIGEHEIAPFEVVVDGVRSKTEPIKFSVFDPNDLKWGEAVGKPREAQEAVRYASVIKVGDSKVFENQTIPAEIKIYIPRELSRYIQDWGVPEYDRKNLAVWRFEPSEIRGEVNLLGQPYISLSYPTTMTPLSAGEVEIGPATVRITYAKMVFDQFAQRLDVQATLDIPKHTFEAAPLPNGAPEGFDNAVGKFMLGTAIKDTEVTEGEPLALDVIVTGSGNLDNLRSPKLIDPEGWKIYDATPNQRGDERRNLDGTVVFSQFIRPLEMKTAIPPFRLVYFDPEKEKYETVTTEPISINMTPATGGRNFETSGPPQALPMPVERMTDILGLIDTKTLLVDSNTGKIGIIAKVIGVLVAVALMLRALWLRFGHLLERDEEKIEMRKDLQDVEKLRSADGVTFLKRAGAFIEKWFPREEDEELARILRERDQLCYRATKQETDLSKARRGEILKNLKKAAFGFMLLIIFGATSGHANGKDIHTAAKTAYEEAKYEEAAKKWLDAGPYEQLSADTLYNIGNAAYRMGEPGQAALYYRRALLRERNHTESLQNLRFIERKYGAITVKRPSYQYSLAKIELSTWKGILWSGGWLLVVGLLIFPATRAGSRWRVVGVIAFVLGPLLMSLGSLGWRYYPDDAEFAAAERQAVVVRKGTALHTDASRTSTEVIDAPQGSLAEVIERSGRWVYIGFATKTRGWVPAESIEMVVPDSKPEAPKVRKSTADGSSA</sequence>